<proteinExistence type="predicted"/>
<dbReference type="Pfam" id="PF19086">
    <property type="entry name" value="Terpene_syn_C_2"/>
    <property type="match status" value="1"/>
</dbReference>
<accession>A0ABR4L5M1</accession>
<evidence type="ECO:0000313" key="2">
    <source>
        <dbReference type="EMBL" id="KAL2858792.1"/>
    </source>
</evidence>
<feature type="region of interest" description="Disordered" evidence="1">
    <location>
        <begin position="373"/>
        <end position="405"/>
    </location>
</feature>
<dbReference type="InterPro" id="IPR008949">
    <property type="entry name" value="Isoprenoid_synthase_dom_sf"/>
</dbReference>
<dbReference type="SUPFAM" id="SSF48576">
    <property type="entry name" value="Terpenoid synthases"/>
    <property type="match status" value="1"/>
</dbReference>
<evidence type="ECO:0000313" key="3">
    <source>
        <dbReference type="Proteomes" id="UP001610444"/>
    </source>
</evidence>
<dbReference type="Proteomes" id="UP001610444">
    <property type="component" value="Unassembled WGS sequence"/>
</dbReference>
<gene>
    <name evidence="2" type="ORF">BJX68DRAFT_262329</name>
</gene>
<evidence type="ECO:0000256" key="1">
    <source>
        <dbReference type="SAM" id="MobiDB-lite"/>
    </source>
</evidence>
<keyword evidence="3" id="KW-1185">Reference proteome</keyword>
<dbReference type="Gene3D" id="1.10.600.10">
    <property type="entry name" value="Farnesyl Diphosphate Synthase"/>
    <property type="match status" value="1"/>
</dbReference>
<reference evidence="2 3" key="1">
    <citation type="submission" date="2024-07" db="EMBL/GenBank/DDBJ databases">
        <title>Section-level genome sequencing and comparative genomics of Aspergillus sections Usti and Cavernicolus.</title>
        <authorList>
            <consortium name="Lawrence Berkeley National Laboratory"/>
            <person name="Nybo J.L."/>
            <person name="Vesth T.C."/>
            <person name="Theobald S."/>
            <person name="Frisvad J.C."/>
            <person name="Larsen T.O."/>
            <person name="Kjaerboelling I."/>
            <person name="Rothschild-Mancinelli K."/>
            <person name="Lyhne E.K."/>
            <person name="Kogle M.E."/>
            <person name="Barry K."/>
            <person name="Clum A."/>
            <person name="Na H."/>
            <person name="Ledsgaard L."/>
            <person name="Lin J."/>
            <person name="Lipzen A."/>
            <person name="Kuo A."/>
            <person name="Riley R."/>
            <person name="Mondo S."/>
            <person name="LaButti K."/>
            <person name="Haridas S."/>
            <person name="Pangalinan J."/>
            <person name="Salamov A.A."/>
            <person name="Simmons B.A."/>
            <person name="Magnuson J.K."/>
            <person name="Chen J."/>
            <person name="Drula E."/>
            <person name="Henrissat B."/>
            <person name="Wiebenga A."/>
            <person name="Lubbers R.J."/>
            <person name="Gomes A.C."/>
            <person name="Macurrencykelacurrency M.R."/>
            <person name="Stajich J."/>
            <person name="Grigoriev I.V."/>
            <person name="Mortensen U.H."/>
            <person name="De vries R.P."/>
            <person name="Baker S.E."/>
            <person name="Andersen M.R."/>
        </authorList>
    </citation>
    <scope>NUCLEOTIDE SEQUENCE [LARGE SCALE GENOMIC DNA]</scope>
    <source>
        <strain evidence="2 3">CBS 756.74</strain>
    </source>
</reference>
<protein>
    <submittedName>
        <fullName evidence="2">Isoprenoid synthase domain-containing protein</fullName>
    </submittedName>
</protein>
<dbReference type="EMBL" id="JBFXLR010000004">
    <property type="protein sequence ID" value="KAL2858792.1"/>
    <property type="molecule type" value="Genomic_DNA"/>
</dbReference>
<dbReference type="GeneID" id="98159571"/>
<dbReference type="RefSeq" id="XP_070903756.1">
    <property type="nucleotide sequence ID" value="XM_071044407.1"/>
</dbReference>
<sequence>MTTDPQSDGERWQHSVPLDRKYWADNPNYLTTIPPRISKYAQVSDDALIQLHIDMVGKRNIGVADGLLCRIGNFASVVYAEAPPEMVALIAYANEIAVFYDDFDVYGPDNDSIGLTSSSVLPTYYQNLDMEVEGPIWKARGKETLFKIFSLFSRADAALGKELFDQFNAWKASERNVQKRFDDYKDLQQYITDRSNDYGWPYVLVCMKLGTNIHLTKDEEAAIEHVFRPMKHQALLVNDLLSYDKELRQHEISGGKIPLINAVALLMRWSGQSAEDAKASLRETCLNLDSEYFTLKGEYFKKWKGNISPSSARWFDLFELAISGNNWWMIMSYRHSSSPDGSAYRAHYERRCKQGAVWADDCTESEDILVESIAPGLEEKRRPGQSQPLTNRSARRYKTQHPLSD</sequence>
<name>A0ABR4L5M1_9EURO</name>
<organism evidence="2 3">
    <name type="scientific">Aspergillus pseudodeflectus</name>
    <dbReference type="NCBI Taxonomy" id="176178"/>
    <lineage>
        <taxon>Eukaryota</taxon>
        <taxon>Fungi</taxon>
        <taxon>Dikarya</taxon>
        <taxon>Ascomycota</taxon>
        <taxon>Pezizomycotina</taxon>
        <taxon>Eurotiomycetes</taxon>
        <taxon>Eurotiomycetidae</taxon>
        <taxon>Eurotiales</taxon>
        <taxon>Aspergillaceae</taxon>
        <taxon>Aspergillus</taxon>
        <taxon>Aspergillus subgen. Nidulantes</taxon>
    </lineage>
</organism>
<comment type="caution">
    <text evidence="2">The sequence shown here is derived from an EMBL/GenBank/DDBJ whole genome shotgun (WGS) entry which is preliminary data.</text>
</comment>